<dbReference type="RefSeq" id="WP_114354416.1">
    <property type="nucleotide sequence ID" value="NZ_QPJJ01000021.1"/>
</dbReference>
<dbReference type="Proteomes" id="UP000252585">
    <property type="component" value="Unassembled WGS sequence"/>
</dbReference>
<dbReference type="Pfam" id="PF02566">
    <property type="entry name" value="OsmC"/>
    <property type="match status" value="1"/>
</dbReference>
<dbReference type="Gene3D" id="3.30.300.20">
    <property type="match status" value="1"/>
</dbReference>
<evidence type="ECO:0000313" key="1">
    <source>
        <dbReference type="EMBL" id="RCW62992.1"/>
    </source>
</evidence>
<accession>A0A368X4P2</accession>
<proteinExistence type="predicted"/>
<keyword evidence="2" id="KW-1185">Reference proteome</keyword>
<dbReference type="PANTHER" id="PTHR34352">
    <property type="entry name" value="PROTEIN YHFA"/>
    <property type="match status" value="1"/>
</dbReference>
<dbReference type="InterPro" id="IPR036102">
    <property type="entry name" value="OsmC/Ohrsf"/>
</dbReference>
<sequence length="130" mass="14663">MEFYLKENGVRTQLEYGELDISGNEDYGYRPFQLMIASIAGCSASVFRKILTKKKIEIEDLHITAEAERDAEHANKITKISLHFIVKGENLDKGKLEKSLELAKKNCTMVQSVKGSIEVVETLELINLSN</sequence>
<dbReference type="InterPro" id="IPR015946">
    <property type="entry name" value="KH_dom-like_a/b"/>
</dbReference>
<dbReference type="AlphaFoldDB" id="A0A368X4P2"/>
<gene>
    <name evidence="1" type="ORF">DFR57_12130</name>
</gene>
<comment type="caution">
    <text evidence="1">The sequence shown here is derived from an EMBL/GenBank/DDBJ whole genome shotgun (WGS) entry which is preliminary data.</text>
</comment>
<protein>
    <submittedName>
        <fullName evidence="1">Putative OsmC-like protein</fullName>
    </submittedName>
</protein>
<name>A0A368X4P2_9BACI</name>
<dbReference type="PANTHER" id="PTHR34352:SF1">
    <property type="entry name" value="PROTEIN YHFA"/>
    <property type="match status" value="1"/>
</dbReference>
<reference evidence="1 2" key="1">
    <citation type="submission" date="2018-07" db="EMBL/GenBank/DDBJ databases">
        <title>Genomic Encyclopedia of Type Strains, Phase IV (KMG-IV): sequencing the most valuable type-strain genomes for metagenomic binning, comparative biology and taxonomic classification.</title>
        <authorList>
            <person name="Goeker M."/>
        </authorList>
    </citation>
    <scope>NUCLEOTIDE SEQUENCE [LARGE SCALE GENOMIC DNA]</scope>
    <source>
        <strain evidence="1 2">DSM 27696</strain>
    </source>
</reference>
<organism evidence="1 2">
    <name type="scientific">Saliterribacillus persicus</name>
    <dbReference type="NCBI Taxonomy" id="930114"/>
    <lineage>
        <taxon>Bacteria</taxon>
        <taxon>Bacillati</taxon>
        <taxon>Bacillota</taxon>
        <taxon>Bacilli</taxon>
        <taxon>Bacillales</taxon>
        <taxon>Bacillaceae</taxon>
        <taxon>Saliterribacillus</taxon>
    </lineage>
</organism>
<dbReference type="SUPFAM" id="SSF82784">
    <property type="entry name" value="OsmC-like"/>
    <property type="match status" value="1"/>
</dbReference>
<dbReference type="InterPro" id="IPR003718">
    <property type="entry name" value="OsmC/Ohr_fam"/>
</dbReference>
<dbReference type="OrthoDB" id="13625at2"/>
<dbReference type="EMBL" id="QPJJ01000021">
    <property type="protein sequence ID" value="RCW62992.1"/>
    <property type="molecule type" value="Genomic_DNA"/>
</dbReference>
<evidence type="ECO:0000313" key="2">
    <source>
        <dbReference type="Proteomes" id="UP000252585"/>
    </source>
</evidence>